<dbReference type="PRINTS" id="PR00416">
    <property type="entry name" value="EUTPISMRASEI"/>
</dbReference>
<dbReference type="InterPro" id="IPR035447">
    <property type="entry name" value="DNA_topo_I_N_sf"/>
</dbReference>
<protein>
    <recommendedName>
        <fullName evidence="3">DNA topoisomerase</fullName>
        <ecNumber evidence="3">5.6.2.1</ecNumber>
    </recommendedName>
</protein>
<name>A0A239LT13_9BACT</name>
<evidence type="ECO:0000256" key="6">
    <source>
        <dbReference type="ARBA" id="ARBA00023235"/>
    </source>
</evidence>
<dbReference type="SUPFAM" id="SSF56349">
    <property type="entry name" value="DNA breaking-rejoining enzymes"/>
    <property type="match status" value="1"/>
</dbReference>
<dbReference type="CDD" id="cd00659">
    <property type="entry name" value="Topo_IB_C"/>
    <property type="match status" value="1"/>
</dbReference>
<proteinExistence type="inferred from homology"/>
<organism evidence="11 12">
    <name type="scientific">Granulicella rosea</name>
    <dbReference type="NCBI Taxonomy" id="474952"/>
    <lineage>
        <taxon>Bacteria</taxon>
        <taxon>Pseudomonadati</taxon>
        <taxon>Acidobacteriota</taxon>
        <taxon>Terriglobia</taxon>
        <taxon>Terriglobales</taxon>
        <taxon>Acidobacteriaceae</taxon>
        <taxon>Granulicella</taxon>
    </lineage>
</organism>
<evidence type="ECO:0000256" key="4">
    <source>
        <dbReference type="ARBA" id="ARBA00023029"/>
    </source>
</evidence>
<evidence type="ECO:0000313" key="11">
    <source>
        <dbReference type="EMBL" id="SNT33581.1"/>
    </source>
</evidence>
<dbReference type="OrthoDB" id="9778962at2"/>
<feature type="coiled-coil region" evidence="7">
    <location>
        <begin position="331"/>
        <end position="365"/>
    </location>
</feature>
<dbReference type="SUPFAM" id="SSF55869">
    <property type="entry name" value="DNA topoisomerase I domain"/>
    <property type="match status" value="1"/>
</dbReference>
<feature type="domain" description="DNA topoisomerase IB N-terminal" evidence="10">
    <location>
        <begin position="53"/>
        <end position="100"/>
    </location>
</feature>
<dbReference type="GO" id="GO:0006265">
    <property type="term" value="P:DNA topological change"/>
    <property type="evidence" value="ECO:0007669"/>
    <property type="project" value="InterPro"/>
</dbReference>
<dbReference type="RefSeq" id="WP_089409870.1">
    <property type="nucleotide sequence ID" value="NZ_FZOU01000007.1"/>
</dbReference>
<dbReference type="Gene3D" id="1.10.132.120">
    <property type="match status" value="1"/>
</dbReference>
<evidence type="ECO:0000256" key="8">
    <source>
        <dbReference type="SAM" id="MobiDB-lite"/>
    </source>
</evidence>
<dbReference type="Proteomes" id="UP000198356">
    <property type="component" value="Unassembled WGS sequence"/>
</dbReference>
<dbReference type="InterPro" id="IPR013500">
    <property type="entry name" value="TopoI_cat_euk"/>
</dbReference>
<keyword evidence="5" id="KW-0238">DNA-binding</keyword>
<sequence>MSPASIAAKRRSSRSKQPPEPITDPAEAARAAGLRYVSDARPGIHRVRHGKTFRYTQPDGSPLRDAKTLARIRSLVIPPAWTNVWIATQENGHLQATGRDARGRKQSRYHPRWRAFRDETKYERLTHFAAVLPSIRERLRHDLALPGLPLARVLATIVSLMEATLIRVGNEEYARQNHSYGLTTMRNRHVEVHGSEIVFSFKGKSGVRHTIDLRDRRLAKIVQRCSDLPGQELFQYLDPEGAPHTVDSADVNGYLQEITGQHFTAKDFRTWAGSVLAHNLLSAFEPYETVTQAKKNVVQAIAAVAERLGNTPSVCRKCYVHPAVLDAYLGGKTVQAAKQELEDEIEEYTAALRREELHLLELLRQRSMLEAAGAS</sequence>
<dbReference type="Pfam" id="PF21338">
    <property type="entry name" value="Top1B_N_bact"/>
    <property type="match status" value="1"/>
</dbReference>
<dbReference type="Gene3D" id="3.90.15.10">
    <property type="entry name" value="Topoisomerase I, Chain A, domain 3"/>
    <property type="match status" value="1"/>
</dbReference>
<dbReference type="InterPro" id="IPR001631">
    <property type="entry name" value="TopoI"/>
</dbReference>
<comment type="catalytic activity">
    <reaction evidence="1">
        <text>ATP-independent breakage of single-stranded DNA, followed by passage and rejoining.</text>
        <dbReference type="EC" id="5.6.2.1"/>
    </reaction>
</comment>
<dbReference type="EC" id="5.6.2.1" evidence="3"/>
<comment type="similarity">
    <text evidence="2">Belongs to the type IB topoisomerase family.</text>
</comment>
<reference evidence="11 12" key="1">
    <citation type="submission" date="2017-06" db="EMBL/GenBank/DDBJ databases">
        <authorList>
            <person name="Kim H.J."/>
            <person name="Triplett B.A."/>
        </authorList>
    </citation>
    <scope>NUCLEOTIDE SEQUENCE [LARGE SCALE GENOMIC DNA]</scope>
    <source>
        <strain evidence="11 12">DSM 18704</strain>
    </source>
</reference>
<feature type="domain" description="DNA topoisomerase I catalytic core eukaryotic-type" evidence="9">
    <location>
        <begin position="113"/>
        <end position="341"/>
    </location>
</feature>
<evidence type="ECO:0000313" key="12">
    <source>
        <dbReference type="Proteomes" id="UP000198356"/>
    </source>
</evidence>
<evidence type="ECO:0000256" key="7">
    <source>
        <dbReference type="SAM" id="Coils"/>
    </source>
</evidence>
<dbReference type="PROSITE" id="PS52038">
    <property type="entry name" value="TOPO_IB_2"/>
    <property type="match status" value="1"/>
</dbReference>
<keyword evidence="6 11" id="KW-0413">Isomerase</keyword>
<dbReference type="GO" id="GO:0003677">
    <property type="term" value="F:DNA binding"/>
    <property type="evidence" value="ECO:0007669"/>
    <property type="project" value="UniProtKB-KW"/>
</dbReference>
<gene>
    <name evidence="11" type="ORF">SAMN05421770_107268</name>
</gene>
<dbReference type="Gene3D" id="3.30.66.10">
    <property type="entry name" value="DNA topoisomerase I domain"/>
    <property type="match status" value="1"/>
</dbReference>
<evidence type="ECO:0000259" key="9">
    <source>
        <dbReference type="Pfam" id="PF01028"/>
    </source>
</evidence>
<dbReference type="InterPro" id="IPR014711">
    <property type="entry name" value="TopoI_cat_a-hlx-sub_euk"/>
</dbReference>
<evidence type="ECO:0000256" key="5">
    <source>
        <dbReference type="ARBA" id="ARBA00023125"/>
    </source>
</evidence>
<evidence type="ECO:0000256" key="1">
    <source>
        <dbReference type="ARBA" id="ARBA00000213"/>
    </source>
</evidence>
<keyword evidence="4" id="KW-0799">Topoisomerase</keyword>
<evidence type="ECO:0000256" key="2">
    <source>
        <dbReference type="ARBA" id="ARBA00006645"/>
    </source>
</evidence>
<dbReference type="InterPro" id="IPR011010">
    <property type="entry name" value="DNA_brk_join_enz"/>
</dbReference>
<dbReference type="AlphaFoldDB" id="A0A239LT13"/>
<evidence type="ECO:0000259" key="10">
    <source>
        <dbReference type="Pfam" id="PF21338"/>
    </source>
</evidence>
<keyword evidence="12" id="KW-1185">Reference proteome</keyword>
<dbReference type="InterPro" id="IPR049331">
    <property type="entry name" value="Top1B_N_bact"/>
</dbReference>
<evidence type="ECO:0000256" key="3">
    <source>
        <dbReference type="ARBA" id="ARBA00012891"/>
    </source>
</evidence>
<dbReference type="GO" id="GO:0003917">
    <property type="term" value="F:DNA topoisomerase type I (single strand cut, ATP-independent) activity"/>
    <property type="evidence" value="ECO:0007669"/>
    <property type="project" value="UniProtKB-EC"/>
</dbReference>
<dbReference type="Pfam" id="PF01028">
    <property type="entry name" value="Topoisom_I"/>
    <property type="match status" value="1"/>
</dbReference>
<accession>A0A239LT13</accession>
<dbReference type="EMBL" id="FZOU01000007">
    <property type="protein sequence ID" value="SNT33581.1"/>
    <property type="molecule type" value="Genomic_DNA"/>
</dbReference>
<keyword evidence="7" id="KW-0175">Coiled coil</keyword>
<feature type="region of interest" description="Disordered" evidence="8">
    <location>
        <begin position="1"/>
        <end position="26"/>
    </location>
</feature>